<keyword evidence="1" id="KW-0808">Transferase</keyword>
<dbReference type="SMART" id="SM00387">
    <property type="entry name" value="HATPase_c"/>
    <property type="match status" value="1"/>
</dbReference>
<evidence type="ECO:0000256" key="4">
    <source>
        <dbReference type="SAM" id="Coils"/>
    </source>
</evidence>
<dbReference type="RefSeq" id="WP_166404916.1">
    <property type="nucleotide sequence ID" value="NZ_BEXT01000001.1"/>
</dbReference>
<dbReference type="InterPro" id="IPR050482">
    <property type="entry name" value="Sensor_HK_TwoCompSys"/>
</dbReference>
<keyword evidence="5" id="KW-0472">Membrane</keyword>
<dbReference type="CDD" id="cd16917">
    <property type="entry name" value="HATPase_UhpB-NarQ-NarX-like"/>
    <property type="match status" value="1"/>
</dbReference>
<dbReference type="PROSITE" id="PS50109">
    <property type="entry name" value="HIS_KIN"/>
    <property type="match status" value="1"/>
</dbReference>
<keyword evidence="4" id="KW-0175">Coiled coil</keyword>
<feature type="transmembrane region" description="Helical" evidence="5">
    <location>
        <begin position="311"/>
        <end position="334"/>
    </location>
</feature>
<dbReference type="Gene3D" id="3.30.565.10">
    <property type="entry name" value="Histidine kinase-like ATPase, C-terminal domain"/>
    <property type="match status" value="1"/>
</dbReference>
<evidence type="ECO:0000256" key="2">
    <source>
        <dbReference type="ARBA" id="ARBA00022777"/>
    </source>
</evidence>
<dbReference type="Proteomes" id="UP000288096">
    <property type="component" value="Unassembled WGS sequence"/>
</dbReference>
<proteinExistence type="predicted"/>
<feature type="domain" description="Histidine kinase" evidence="6">
    <location>
        <begin position="500"/>
        <end position="590"/>
    </location>
</feature>
<evidence type="ECO:0000256" key="5">
    <source>
        <dbReference type="SAM" id="Phobius"/>
    </source>
</evidence>
<feature type="transmembrane region" description="Helical" evidence="5">
    <location>
        <begin position="160"/>
        <end position="181"/>
    </location>
</feature>
<dbReference type="InterPro" id="IPR005467">
    <property type="entry name" value="His_kinase_dom"/>
</dbReference>
<feature type="transmembrane region" description="Helical" evidence="5">
    <location>
        <begin position="282"/>
        <end position="299"/>
    </location>
</feature>
<feature type="transmembrane region" description="Helical" evidence="5">
    <location>
        <begin position="340"/>
        <end position="360"/>
    </location>
</feature>
<reference evidence="8" key="2">
    <citation type="submission" date="2019-01" db="EMBL/GenBank/DDBJ databases">
        <title>Genome sequence of Desulfonema ishimotonii strain Tokyo 01.</title>
        <authorList>
            <person name="Fukui M."/>
        </authorList>
    </citation>
    <scope>NUCLEOTIDE SEQUENCE [LARGE SCALE GENOMIC DNA]</scope>
    <source>
        <strain evidence="8">Tokyo 01</strain>
    </source>
</reference>
<dbReference type="InterPro" id="IPR036890">
    <property type="entry name" value="HATPase_C_sf"/>
</dbReference>
<dbReference type="PANTHER" id="PTHR24421">
    <property type="entry name" value="NITRATE/NITRITE SENSOR PROTEIN NARX-RELATED"/>
    <property type="match status" value="1"/>
</dbReference>
<gene>
    <name evidence="7" type="ORF">DENIS_1093</name>
</gene>
<keyword evidence="5" id="KW-0812">Transmembrane</keyword>
<dbReference type="InterPro" id="IPR011623">
    <property type="entry name" value="7TMR_DISM_rcpt_extracell_dom1"/>
</dbReference>
<feature type="transmembrane region" description="Helical" evidence="5">
    <location>
        <begin position="188"/>
        <end position="213"/>
    </location>
</feature>
<accession>A0A401FT57</accession>
<dbReference type="InterPro" id="IPR011712">
    <property type="entry name" value="Sig_transdc_His_kin_sub3_dim/P"/>
</dbReference>
<keyword evidence="5" id="KW-1133">Transmembrane helix</keyword>
<dbReference type="AlphaFoldDB" id="A0A401FT57"/>
<sequence>MPKRAATALPLDEGWHYAWGTASQKLPPDPASGVTWRPYRINQFSDKGDHSYLWLKIRPEQGAFSRPALLVPQYGPCQAFEIWLAGRLIYTSGVMKDAFINRHLYVKWLLTTLPADYPGKDLCFRFYSGHPGSIGFIICPYLGDYDQLFVSHISHDLDSAAIALLFILTGIAGFLLLALYYRMKNPAVLSFSMMAVSVGIYILSETAVTQLYWTDPVTFSYLHLLSLYPAMAGFFAFVEQMISKKRNFSMLRLCWQFSLLYMVIALISELAGLWHMNQSFEMAMIAYVVILPLCCIEILRAFRKGNREFRIVCAGLFINLFVGVCDFLAGLQILVPMRVLFPFSLSVLMGTMVYTLFLRYRAERRAMEMALKEAEEMRRSEEEAIAEERRRIACEIHDGIAQEMALIKLKTNIWRGLVDKKPEQMQDELNWLEDLLKKNIRDIRRCIFALRPVELDELGFDEAVRRFVRNFGQHNDIWADLSVSGDSQTLPAQLEPVFFRIIQEALNNAARHADAKVVRIGLEILPEQAARLTVTDDGTGFDTACLPAVFKNGHFGLKQMRERVEKLGGHFAVRSTKGTGTEIRVTIPLP</sequence>
<dbReference type="GO" id="GO:0046983">
    <property type="term" value="F:protein dimerization activity"/>
    <property type="evidence" value="ECO:0007669"/>
    <property type="project" value="InterPro"/>
</dbReference>
<keyword evidence="3" id="KW-0902">Two-component regulatory system</keyword>
<dbReference type="EMBL" id="BEXT01000001">
    <property type="protein sequence ID" value="GBC60148.1"/>
    <property type="molecule type" value="Genomic_DNA"/>
</dbReference>
<protein>
    <recommendedName>
        <fullName evidence="6">Histidine kinase domain-containing protein</fullName>
    </recommendedName>
</protein>
<dbReference type="SUPFAM" id="SSF55874">
    <property type="entry name" value="ATPase domain of HSP90 chaperone/DNA topoisomerase II/histidine kinase"/>
    <property type="match status" value="1"/>
</dbReference>
<comment type="caution">
    <text evidence="7">The sequence shown here is derived from an EMBL/GenBank/DDBJ whole genome shotgun (WGS) entry which is preliminary data.</text>
</comment>
<keyword evidence="2" id="KW-0418">Kinase</keyword>
<evidence type="ECO:0000313" key="7">
    <source>
        <dbReference type="EMBL" id="GBC60148.1"/>
    </source>
</evidence>
<dbReference type="InterPro" id="IPR003594">
    <property type="entry name" value="HATPase_dom"/>
</dbReference>
<dbReference type="Pfam" id="PF07695">
    <property type="entry name" value="7TMR-DISM_7TM"/>
    <property type="match status" value="1"/>
</dbReference>
<name>A0A401FT57_9BACT</name>
<organism evidence="7 8">
    <name type="scientific">Desulfonema ishimotonii</name>
    <dbReference type="NCBI Taxonomy" id="45657"/>
    <lineage>
        <taxon>Bacteria</taxon>
        <taxon>Pseudomonadati</taxon>
        <taxon>Thermodesulfobacteriota</taxon>
        <taxon>Desulfobacteria</taxon>
        <taxon>Desulfobacterales</taxon>
        <taxon>Desulfococcaceae</taxon>
        <taxon>Desulfonema</taxon>
    </lineage>
</organism>
<keyword evidence="8" id="KW-1185">Reference proteome</keyword>
<evidence type="ECO:0000313" key="8">
    <source>
        <dbReference type="Proteomes" id="UP000288096"/>
    </source>
</evidence>
<dbReference type="Gene3D" id="1.20.5.1930">
    <property type="match status" value="1"/>
</dbReference>
<feature type="coiled-coil region" evidence="4">
    <location>
        <begin position="357"/>
        <end position="391"/>
    </location>
</feature>
<dbReference type="GO" id="GO:0016020">
    <property type="term" value="C:membrane"/>
    <property type="evidence" value="ECO:0007669"/>
    <property type="project" value="InterPro"/>
</dbReference>
<evidence type="ECO:0000256" key="1">
    <source>
        <dbReference type="ARBA" id="ARBA00022679"/>
    </source>
</evidence>
<dbReference type="Pfam" id="PF02518">
    <property type="entry name" value="HATPase_c"/>
    <property type="match status" value="1"/>
</dbReference>
<dbReference type="Pfam" id="PF07730">
    <property type="entry name" value="HisKA_3"/>
    <property type="match status" value="1"/>
</dbReference>
<dbReference type="GO" id="GO:0000155">
    <property type="term" value="F:phosphorelay sensor kinase activity"/>
    <property type="evidence" value="ECO:0007669"/>
    <property type="project" value="InterPro"/>
</dbReference>
<feature type="transmembrane region" description="Helical" evidence="5">
    <location>
        <begin position="219"/>
        <end position="238"/>
    </location>
</feature>
<evidence type="ECO:0000256" key="3">
    <source>
        <dbReference type="ARBA" id="ARBA00023012"/>
    </source>
</evidence>
<reference evidence="8" key="1">
    <citation type="submission" date="2017-11" db="EMBL/GenBank/DDBJ databases">
        <authorList>
            <person name="Watanabe M."/>
            <person name="Kojima H."/>
        </authorList>
    </citation>
    <scope>NUCLEOTIDE SEQUENCE [LARGE SCALE GENOMIC DNA]</scope>
    <source>
        <strain evidence="8">Tokyo 01</strain>
    </source>
</reference>
<dbReference type="PANTHER" id="PTHR24421:SF57">
    <property type="entry name" value="HISTIDINE KINASE DIMERISATION AND PHOSPHOACCEPTOR REGION"/>
    <property type="match status" value="1"/>
</dbReference>
<evidence type="ECO:0000259" key="6">
    <source>
        <dbReference type="PROSITE" id="PS50109"/>
    </source>
</evidence>
<feature type="transmembrane region" description="Helical" evidence="5">
    <location>
        <begin position="259"/>
        <end position="276"/>
    </location>
</feature>